<protein>
    <recommendedName>
        <fullName evidence="3">DUF6697 domain-containing protein</fullName>
    </recommendedName>
</protein>
<feature type="compositionally biased region" description="Polar residues" evidence="2">
    <location>
        <begin position="155"/>
        <end position="176"/>
    </location>
</feature>
<feature type="coiled-coil region" evidence="1">
    <location>
        <begin position="41"/>
        <end position="97"/>
    </location>
</feature>
<organism evidence="4 5">
    <name type="scientific">Athelia psychrophila</name>
    <dbReference type="NCBI Taxonomy" id="1759441"/>
    <lineage>
        <taxon>Eukaryota</taxon>
        <taxon>Fungi</taxon>
        <taxon>Dikarya</taxon>
        <taxon>Basidiomycota</taxon>
        <taxon>Agaricomycotina</taxon>
        <taxon>Agaricomycetes</taxon>
        <taxon>Agaricomycetidae</taxon>
        <taxon>Atheliales</taxon>
        <taxon>Atheliaceae</taxon>
        <taxon>Athelia</taxon>
    </lineage>
</organism>
<proteinExistence type="predicted"/>
<keyword evidence="1" id="KW-0175">Coiled coil</keyword>
<feature type="domain" description="DUF6697" evidence="3">
    <location>
        <begin position="249"/>
        <end position="393"/>
    </location>
</feature>
<accession>A0A166CN73</accession>
<keyword evidence="5" id="KW-1185">Reference proteome</keyword>
<feature type="region of interest" description="Disordered" evidence="2">
    <location>
        <begin position="405"/>
        <end position="446"/>
    </location>
</feature>
<evidence type="ECO:0000313" key="4">
    <source>
        <dbReference type="EMBL" id="KZP13834.1"/>
    </source>
</evidence>
<dbReference type="InterPro" id="IPR046520">
    <property type="entry name" value="DUF6697"/>
</dbReference>
<feature type="region of interest" description="Disordered" evidence="2">
    <location>
        <begin position="101"/>
        <end position="124"/>
    </location>
</feature>
<evidence type="ECO:0000313" key="5">
    <source>
        <dbReference type="Proteomes" id="UP000076532"/>
    </source>
</evidence>
<dbReference type="OrthoDB" id="3219211at2759"/>
<dbReference type="Proteomes" id="UP000076532">
    <property type="component" value="Unassembled WGS sequence"/>
</dbReference>
<feature type="region of interest" description="Disordered" evidence="2">
    <location>
        <begin position="155"/>
        <end position="194"/>
    </location>
</feature>
<sequence>MDPFRAAEMSLEIQMEKMRVAETIAARDNVVKRLVDAHVSIRQKVAVIDHLESEKAELRRKLSELKGLCDEDVEYSRNSSESEVVRLQHVIDGLRNEIRSLKDFRSEPRKPSGDPPPSYDAGIAKMNPSFLRDISRTSSERSEPSRVPFRVLRENSATSSEHFQSNAGSMATSDSLTLPGPLVRTRNRTSSNDPEYMMTIRHALLAALPIPIDIPTDDALSPVNIPPPFTLHEFLGTTTGTLLGGLSLSNYRIFHELTTSWCPQREEHGYMLTPVYKCSTNPRAATAHRWSAVDNIAKMDKPTECFYNKDGKWYYAGIYKAFRLENLSMKEWEELSDETSQLLIKDTLAARKNTSPQNHYEVSQLYAAGALKVACVGLQCIGFNNALYRAICASSVSASESVGSVGSAASSGSTYLSASGSLSGGLERERAAVGGSNDVDENVRTG</sequence>
<dbReference type="EMBL" id="KV417627">
    <property type="protein sequence ID" value="KZP13834.1"/>
    <property type="molecule type" value="Genomic_DNA"/>
</dbReference>
<reference evidence="4 5" key="1">
    <citation type="journal article" date="2016" name="Mol. Biol. Evol.">
        <title>Comparative Genomics of Early-Diverging Mushroom-Forming Fungi Provides Insights into the Origins of Lignocellulose Decay Capabilities.</title>
        <authorList>
            <person name="Nagy L.G."/>
            <person name="Riley R."/>
            <person name="Tritt A."/>
            <person name="Adam C."/>
            <person name="Daum C."/>
            <person name="Floudas D."/>
            <person name="Sun H."/>
            <person name="Yadav J.S."/>
            <person name="Pangilinan J."/>
            <person name="Larsson K.H."/>
            <person name="Matsuura K."/>
            <person name="Barry K."/>
            <person name="Labutti K."/>
            <person name="Kuo R."/>
            <person name="Ohm R.A."/>
            <person name="Bhattacharya S.S."/>
            <person name="Shirouzu T."/>
            <person name="Yoshinaga Y."/>
            <person name="Martin F.M."/>
            <person name="Grigoriev I.V."/>
            <person name="Hibbett D.S."/>
        </authorList>
    </citation>
    <scope>NUCLEOTIDE SEQUENCE [LARGE SCALE GENOMIC DNA]</scope>
    <source>
        <strain evidence="4 5">CBS 109695</strain>
    </source>
</reference>
<feature type="compositionally biased region" description="Low complexity" evidence="2">
    <location>
        <begin position="405"/>
        <end position="425"/>
    </location>
</feature>
<gene>
    <name evidence="4" type="ORF">FIBSPDRAFT_936151</name>
</gene>
<evidence type="ECO:0000256" key="2">
    <source>
        <dbReference type="SAM" id="MobiDB-lite"/>
    </source>
</evidence>
<dbReference type="Pfam" id="PF20411">
    <property type="entry name" value="DUF6697"/>
    <property type="match status" value="1"/>
</dbReference>
<evidence type="ECO:0000256" key="1">
    <source>
        <dbReference type="SAM" id="Coils"/>
    </source>
</evidence>
<name>A0A166CN73_9AGAM</name>
<dbReference type="AlphaFoldDB" id="A0A166CN73"/>
<evidence type="ECO:0000259" key="3">
    <source>
        <dbReference type="Pfam" id="PF20411"/>
    </source>
</evidence>
<feature type="compositionally biased region" description="Basic and acidic residues" evidence="2">
    <location>
        <begin position="101"/>
        <end position="112"/>
    </location>
</feature>